<reference evidence="1" key="1">
    <citation type="submission" date="2014-12" db="EMBL/GenBank/DDBJ databases">
        <title>Insight into the proteome of Arion vulgaris.</title>
        <authorList>
            <person name="Aradska J."/>
            <person name="Bulat T."/>
            <person name="Smidak R."/>
            <person name="Sarate P."/>
            <person name="Gangsoo J."/>
            <person name="Sialana F."/>
            <person name="Bilban M."/>
            <person name="Lubec G."/>
        </authorList>
    </citation>
    <scope>NUCLEOTIDE SEQUENCE</scope>
    <source>
        <tissue evidence="1">Skin</tissue>
    </source>
</reference>
<dbReference type="EMBL" id="HACG01022776">
    <property type="protein sequence ID" value="CEK69641.1"/>
    <property type="molecule type" value="Transcribed_RNA"/>
</dbReference>
<accession>A0A0B6ZP60</accession>
<protein>
    <submittedName>
        <fullName evidence="1">Uncharacterized protein</fullName>
    </submittedName>
</protein>
<feature type="non-terminal residue" evidence="1">
    <location>
        <position position="82"/>
    </location>
</feature>
<name>A0A0B6ZP60_9EUPU</name>
<gene>
    <name evidence="1" type="primary">ORF71013</name>
</gene>
<evidence type="ECO:0000313" key="1">
    <source>
        <dbReference type="EMBL" id="CEK69641.1"/>
    </source>
</evidence>
<sequence>MIHNISIVISTCHDISINLNYIWQREGTESGEIIHILSSVLLRIMKRGLIKLSIAHCHINQSTNYLPSQQTIFPVNKQIGRA</sequence>
<proteinExistence type="predicted"/>
<organism evidence="1">
    <name type="scientific">Arion vulgaris</name>
    <dbReference type="NCBI Taxonomy" id="1028688"/>
    <lineage>
        <taxon>Eukaryota</taxon>
        <taxon>Metazoa</taxon>
        <taxon>Spiralia</taxon>
        <taxon>Lophotrochozoa</taxon>
        <taxon>Mollusca</taxon>
        <taxon>Gastropoda</taxon>
        <taxon>Heterobranchia</taxon>
        <taxon>Euthyneura</taxon>
        <taxon>Panpulmonata</taxon>
        <taxon>Eupulmonata</taxon>
        <taxon>Stylommatophora</taxon>
        <taxon>Helicina</taxon>
        <taxon>Arionoidea</taxon>
        <taxon>Arionidae</taxon>
        <taxon>Arion</taxon>
    </lineage>
</organism>
<dbReference type="AlphaFoldDB" id="A0A0B6ZP60"/>